<protein>
    <submittedName>
        <fullName evidence="2">Uncharacterized protein</fullName>
    </submittedName>
</protein>
<accession>A0A1J4TPZ0</accession>
<keyword evidence="1" id="KW-0812">Transmembrane</keyword>
<evidence type="ECO:0000313" key="3">
    <source>
        <dbReference type="Proteomes" id="UP000183120"/>
    </source>
</evidence>
<keyword evidence="1" id="KW-0472">Membrane</keyword>
<keyword evidence="1" id="KW-1133">Transmembrane helix</keyword>
<evidence type="ECO:0000256" key="1">
    <source>
        <dbReference type="SAM" id="Phobius"/>
    </source>
</evidence>
<dbReference type="STRING" id="1805209.AUJ73_04340"/>
<reference evidence="2 3" key="1">
    <citation type="journal article" date="2016" name="Environ. Microbiol.">
        <title>Genomic resolution of a cold subsurface aquifer community provides metabolic insights for novel microbes adapted to high CO concentrations.</title>
        <authorList>
            <person name="Probst A.J."/>
            <person name="Castelle C.J."/>
            <person name="Singh A."/>
            <person name="Brown C.T."/>
            <person name="Anantharaman K."/>
            <person name="Sharon I."/>
            <person name="Hug L.A."/>
            <person name="Burstein D."/>
            <person name="Emerson J.B."/>
            <person name="Thomas B.C."/>
            <person name="Banfield J.F."/>
        </authorList>
    </citation>
    <scope>NUCLEOTIDE SEQUENCE [LARGE SCALE GENOMIC DNA]</scope>
    <source>
        <strain evidence="2">CG1_02_37_22</strain>
    </source>
</reference>
<dbReference type="AlphaFoldDB" id="A0A1J4TPZ0"/>
<feature type="transmembrane region" description="Helical" evidence="1">
    <location>
        <begin position="37"/>
        <end position="58"/>
    </location>
</feature>
<name>A0A1J4TPZ0_9BACT</name>
<feature type="transmembrane region" description="Helical" evidence="1">
    <location>
        <begin position="79"/>
        <end position="97"/>
    </location>
</feature>
<dbReference type="EMBL" id="MNUY01000069">
    <property type="protein sequence ID" value="OIO13067.1"/>
    <property type="molecule type" value="Genomic_DNA"/>
</dbReference>
<dbReference type="InterPro" id="IPR043993">
    <property type="entry name" value="T4SS_pilin"/>
</dbReference>
<comment type="caution">
    <text evidence="2">The sequence shown here is derived from an EMBL/GenBank/DDBJ whole genome shotgun (WGS) entry which is preliminary data.</text>
</comment>
<proteinExistence type="predicted"/>
<organism evidence="2 3">
    <name type="scientific">Candidatus Gottesmanbacteria bacterium CG1_02_37_22</name>
    <dbReference type="NCBI Taxonomy" id="1805209"/>
    <lineage>
        <taxon>Bacteria</taxon>
        <taxon>Candidatus Gottesmaniibacteriota</taxon>
    </lineage>
</organism>
<dbReference type="Pfam" id="PF18895">
    <property type="entry name" value="T4SS_pilin"/>
    <property type="match status" value="1"/>
</dbReference>
<sequence length="112" mass="11943">MKEWGECVKHIPIPAIPGGSTVDVPTLKCLEVIFENILTAATGLAILALFVMLLIGGFKYLTSAGNQKATASAAQTMTFAILGIALLVLAYLIFYLISKFTGVDLLHFTIPS</sequence>
<dbReference type="Proteomes" id="UP000183120">
    <property type="component" value="Unassembled WGS sequence"/>
</dbReference>
<evidence type="ECO:0000313" key="2">
    <source>
        <dbReference type="EMBL" id="OIO13067.1"/>
    </source>
</evidence>
<gene>
    <name evidence="2" type="ORF">AUJ73_04340</name>
</gene>